<dbReference type="PANTHER" id="PTHR10151">
    <property type="entry name" value="ECTONUCLEOTIDE PYROPHOSPHATASE/PHOSPHODIESTERASE"/>
    <property type="match status" value="1"/>
</dbReference>
<dbReference type="SUPFAM" id="SSF53649">
    <property type="entry name" value="Alkaline phosphatase-like"/>
    <property type="match status" value="1"/>
</dbReference>
<accession>A0ABU7EKH6</accession>
<dbReference type="Gene3D" id="3.30.1360.180">
    <property type="match status" value="1"/>
</dbReference>
<name>A0ABU7EKH6_9TELE</name>
<organism evidence="1 2">
    <name type="scientific">Characodon lateralis</name>
    <dbReference type="NCBI Taxonomy" id="208331"/>
    <lineage>
        <taxon>Eukaryota</taxon>
        <taxon>Metazoa</taxon>
        <taxon>Chordata</taxon>
        <taxon>Craniata</taxon>
        <taxon>Vertebrata</taxon>
        <taxon>Euteleostomi</taxon>
        <taxon>Actinopterygii</taxon>
        <taxon>Neopterygii</taxon>
        <taxon>Teleostei</taxon>
        <taxon>Neoteleostei</taxon>
        <taxon>Acanthomorphata</taxon>
        <taxon>Ovalentaria</taxon>
        <taxon>Atherinomorphae</taxon>
        <taxon>Cyprinodontiformes</taxon>
        <taxon>Goodeidae</taxon>
        <taxon>Characodon</taxon>
    </lineage>
</organism>
<dbReference type="Pfam" id="PF01663">
    <property type="entry name" value="Phosphodiest"/>
    <property type="match status" value="1"/>
</dbReference>
<dbReference type="PANTHER" id="PTHR10151:SF77">
    <property type="entry name" value="ECTONUCLEOTIDE PYROPHOSPHATASE_PHOSPHODIESTERASE FAMILY MEMBER 1"/>
    <property type="match status" value="1"/>
</dbReference>
<dbReference type="Proteomes" id="UP001352852">
    <property type="component" value="Unassembled WGS sequence"/>
</dbReference>
<protein>
    <submittedName>
        <fullName evidence="1">Uncharacterized protein</fullName>
    </submittedName>
</protein>
<dbReference type="InterPro" id="IPR002591">
    <property type="entry name" value="Phosphodiest/P_Trfase"/>
</dbReference>
<keyword evidence="2" id="KW-1185">Reference proteome</keyword>
<evidence type="ECO:0000313" key="2">
    <source>
        <dbReference type="Proteomes" id="UP001352852"/>
    </source>
</evidence>
<dbReference type="EMBL" id="JAHUTJ010059007">
    <property type="protein sequence ID" value="MED6287659.1"/>
    <property type="molecule type" value="Genomic_DNA"/>
</dbReference>
<reference evidence="1 2" key="1">
    <citation type="submission" date="2021-06" db="EMBL/GenBank/DDBJ databases">
        <authorList>
            <person name="Palmer J.M."/>
        </authorList>
    </citation>
    <scope>NUCLEOTIDE SEQUENCE [LARGE SCALE GENOMIC DNA]</scope>
    <source>
        <strain evidence="1 2">CL_MEX2019</strain>
        <tissue evidence="1">Muscle</tissue>
    </source>
</reference>
<comment type="caution">
    <text evidence="1">The sequence shown here is derived from an EMBL/GenBank/DDBJ whole genome shotgun (WGS) entry which is preliminary data.</text>
</comment>
<evidence type="ECO:0000313" key="1">
    <source>
        <dbReference type="EMBL" id="MED6287659.1"/>
    </source>
</evidence>
<gene>
    <name evidence="1" type="ORF">CHARACLAT_018555</name>
</gene>
<feature type="non-terminal residue" evidence="1">
    <location>
        <position position="1"/>
    </location>
</feature>
<proteinExistence type="predicted"/>
<dbReference type="InterPro" id="IPR017850">
    <property type="entry name" value="Alkaline_phosphatase_core_sf"/>
</dbReference>
<sequence>MEEASCERAAYVSTYQQDTSDFTIIQGPAARIRPKRLPEDYFSFDYEGLVKNLSCRVHDQPMRPYLKENLPKRMHFANNKRIERGHLYMKQGWQAALEQKDIKYCIGGFHGSDNLFTNMQVRGRKYVCVC</sequence>